<feature type="transmembrane region" description="Helical" evidence="1">
    <location>
        <begin position="26"/>
        <end position="47"/>
    </location>
</feature>
<keyword evidence="2" id="KW-0614">Plasmid</keyword>
<dbReference type="AlphaFoldDB" id="A0A0F6AW94"/>
<feature type="transmembrane region" description="Helical" evidence="1">
    <location>
        <begin position="53"/>
        <end position="75"/>
    </location>
</feature>
<sequence length="155" mass="18248">MHKSDAEKMESIIDKHDRIYRRQVRVFKNLGFLSIITAVLSVITALFSTSLLLKYTLCVVICVCLIYLVFMFFCLDRYIALSRQTLLWLLRRVEDTADVRRELLRRLLSGKTLTGRDEDDILRLWWESSNEVEELATRQREQDAIRKFVGGDKSE</sequence>
<dbReference type="PATRIC" id="fig|588858.6.peg.110"/>
<evidence type="ECO:0000313" key="2">
    <source>
        <dbReference type="EMBL" id="ACY86515.1"/>
    </source>
</evidence>
<dbReference type="BioCyc" id="SENT588858:STM14_RS00440-MONOMER"/>
<geneLocation type="plasmid" evidence="2 3">
    <name>unnamed</name>
</geneLocation>
<protein>
    <submittedName>
        <fullName evidence="2">Conjugative transfer protein</fullName>
    </submittedName>
</protein>
<dbReference type="RefSeq" id="WP_000549562.1">
    <property type="nucleotide sequence ID" value="NC_016855.1"/>
</dbReference>
<keyword evidence="1" id="KW-0472">Membrane</keyword>
<keyword evidence="1" id="KW-1133">Transmembrane helix</keyword>
<reference evidence="2 3" key="1">
    <citation type="journal article" date="2010" name="J. Bacteriol.">
        <title>Short-term signatures of evolutionary change in the Salmonella enterica serovar typhimurium 14028 genome.</title>
        <authorList>
            <person name="Jarvik T."/>
            <person name="Smillie C."/>
            <person name="Groisman E.A."/>
            <person name="Ochman H."/>
        </authorList>
    </citation>
    <scope>NUCLEOTIDE SEQUENCE [LARGE SCALE GENOMIC DNA]</scope>
    <source>
        <strain evidence="3">14028s / SGSC 2262</strain>
    </source>
</reference>
<dbReference type="KEGG" id="seo:STM14_5606"/>
<dbReference type="EMBL" id="CP001362">
    <property type="protein sequence ID" value="ACY86515.1"/>
    <property type="molecule type" value="Genomic_DNA"/>
</dbReference>
<gene>
    <name evidence="2" type="ordered locus">STM14_5606</name>
</gene>
<name>A0A0F6AW94_SALT1</name>
<accession>A0A0F6AW94</accession>
<dbReference type="Proteomes" id="UP000002695">
    <property type="component" value="Plasmid unnamed"/>
</dbReference>
<evidence type="ECO:0000313" key="3">
    <source>
        <dbReference type="Proteomes" id="UP000002695"/>
    </source>
</evidence>
<keyword evidence="1" id="KW-0812">Transmembrane</keyword>
<organism evidence="2 3">
    <name type="scientific">Salmonella typhimurium (strain 14028s / SGSC 2262)</name>
    <dbReference type="NCBI Taxonomy" id="588858"/>
    <lineage>
        <taxon>Bacteria</taxon>
        <taxon>Pseudomonadati</taxon>
        <taxon>Pseudomonadota</taxon>
        <taxon>Gammaproteobacteria</taxon>
        <taxon>Enterobacterales</taxon>
        <taxon>Enterobacteriaceae</taxon>
        <taxon>Salmonella</taxon>
    </lineage>
</organism>
<dbReference type="HOGENOM" id="CLU_134944_0_0_6"/>
<keyword evidence="3" id="KW-1185">Reference proteome</keyword>
<evidence type="ECO:0000256" key="1">
    <source>
        <dbReference type="SAM" id="Phobius"/>
    </source>
</evidence>
<proteinExistence type="predicted"/>